<comment type="caution">
    <text evidence="1">The sequence shown here is derived from an EMBL/GenBank/DDBJ whole genome shotgun (WGS) entry which is preliminary data.</text>
</comment>
<gene>
    <name evidence="1" type="ORF">C1645_836822</name>
</gene>
<accession>A0A397S577</accession>
<name>A0A397S577_9GLOM</name>
<dbReference type="Proteomes" id="UP000265703">
    <property type="component" value="Unassembled WGS sequence"/>
</dbReference>
<organism evidence="1 2">
    <name type="scientific">Glomus cerebriforme</name>
    <dbReference type="NCBI Taxonomy" id="658196"/>
    <lineage>
        <taxon>Eukaryota</taxon>
        <taxon>Fungi</taxon>
        <taxon>Fungi incertae sedis</taxon>
        <taxon>Mucoromycota</taxon>
        <taxon>Glomeromycotina</taxon>
        <taxon>Glomeromycetes</taxon>
        <taxon>Glomerales</taxon>
        <taxon>Glomeraceae</taxon>
        <taxon>Glomus</taxon>
    </lineage>
</organism>
<dbReference type="OrthoDB" id="2407789at2759"/>
<evidence type="ECO:0000313" key="1">
    <source>
        <dbReference type="EMBL" id="RIA81553.1"/>
    </source>
</evidence>
<sequence length="291" mass="34068">MKQQHEIIIPPKPGRSSSVAESKKLVVKVDFLDIVNNVTIGQLIIRTLTEWSIPFSFPRLLASDSAAYMKKSYREVLKPIMPQLIHSPCLAHILNLIINGVQNPTNVPLLLLLAGALGLKWLFMWNEFNELNFPEIKQSFANLTELVFTTDERKDEIFSLLSQTCNNIQKMIMRVKYQVFVGNEIAIDRSKNNTLEEAKQVASLIRSQHNLIYFTHQEEYFQNLQELRFIKCIYYRSAWRVKKIDYEKRNDYKEGLWLLNLKFLKVDINKYKEDYDKIYSILLGCSLINEI</sequence>
<protein>
    <recommendedName>
        <fullName evidence="3">DUF659 domain-containing protein</fullName>
    </recommendedName>
</protein>
<keyword evidence="2" id="KW-1185">Reference proteome</keyword>
<evidence type="ECO:0008006" key="3">
    <source>
        <dbReference type="Google" id="ProtNLM"/>
    </source>
</evidence>
<reference evidence="1 2" key="1">
    <citation type="submission" date="2018-06" db="EMBL/GenBank/DDBJ databases">
        <title>Comparative genomics reveals the genomic features of Rhizophagus irregularis, R. cerebriforme, R. diaphanum and Gigaspora rosea, and their symbiotic lifestyle signature.</title>
        <authorList>
            <person name="Morin E."/>
            <person name="San Clemente H."/>
            <person name="Chen E.C.H."/>
            <person name="De La Providencia I."/>
            <person name="Hainaut M."/>
            <person name="Kuo A."/>
            <person name="Kohler A."/>
            <person name="Murat C."/>
            <person name="Tang N."/>
            <person name="Roy S."/>
            <person name="Loubradou J."/>
            <person name="Henrissat B."/>
            <person name="Grigoriev I.V."/>
            <person name="Corradi N."/>
            <person name="Roux C."/>
            <person name="Martin F.M."/>
        </authorList>
    </citation>
    <scope>NUCLEOTIDE SEQUENCE [LARGE SCALE GENOMIC DNA]</scope>
    <source>
        <strain evidence="1 2">DAOM 227022</strain>
    </source>
</reference>
<dbReference type="EMBL" id="QKYT01000779">
    <property type="protein sequence ID" value="RIA81553.1"/>
    <property type="molecule type" value="Genomic_DNA"/>
</dbReference>
<proteinExistence type="predicted"/>
<evidence type="ECO:0000313" key="2">
    <source>
        <dbReference type="Proteomes" id="UP000265703"/>
    </source>
</evidence>
<dbReference type="AlphaFoldDB" id="A0A397S577"/>